<organism evidence="1">
    <name type="scientific">uncultured bacterium contig00046</name>
    <dbReference type="NCBI Taxonomy" id="1181532"/>
    <lineage>
        <taxon>Bacteria</taxon>
        <taxon>environmental samples</taxon>
    </lineage>
</organism>
<proteinExistence type="predicted"/>
<name>A0A806JY86_9BACT</name>
<protein>
    <submittedName>
        <fullName evidence="1">Uncharacterized protein</fullName>
    </submittedName>
</protein>
<accession>A0A806JY86</accession>
<dbReference type="EMBL" id="JQ844170">
    <property type="protein sequence ID" value="AGS51757.1"/>
    <property type="molecule type" value="Genomic_DNA"/>
</dbReference>
<dbReference type="AlphaFoldDB" id="A0A806JY86"/>
<evidence type="ECO:0000313" key="1">
    <source>
        <dbReference type="EMBL" id="AGS51757.1"/>
    </source>
</evidence>
<sequence length="282" mass="32232">MRIKKYIKEAVKKTSGKAGYVKEKSLETAMPRSGGRIIPPMGIPQKNKISDLLNPKSQPVKSKIALINQSAEIQIQKGLQLFQDTVNSIGEFNNAIDKLVNFVMRILDDYDDEKRLIELEALVNDIFSKAKSVNDKAELFAKWAKEGWRETISDERLSLILAMIYRIRTYIDDTNIALENQVNSIKSWQSMQNNEKYESLLKRLFGIQSKHNIPEQEGQGAIQIYKNAVNKLIEAVRYRWPFNEILSILDHLKKTVAGLGNPQVTDFTKQIKRALAAKQNKL</sequence>
<reference evidence="1" key="1">
    <citation type="submission" date="2012-03" db="EMBL/GenBank/DDBJ databases">
        <title>Functional metagenomics reveals considerable lignocellulase gene clusters in the gut microbiome of a wood-feeding higher termite.</title>
        <authorList>
            <person name="Liu N."/>
        </authorList>
    </citation>
    <scope>NUCLEOTIDE SEQUENCE</scope>
</reference>